<dbReference type="InterPro" id="IPR029057">
    <property type="entry name" value="PRTase-like"/>
</dbReference>
<protein>
    <recommendedName>
        <fullName evidence="3">Helix-turn-helix type 11 domain-containing protein</fullName>
    </recommendedName>
</protein>
<proteinExistence type="predicted"/>
<name>A0A0G0NHI9_9BACT</name>
<sequence>MKTDTAQKIKDFIAEKKEATPKEIGDFLGITPDAVFKQLKKIIERGEIKKIGAPPKVFYSIAKAREARGEELIDVVTKKDIEENFMAITPYGEMKEGLEGFEYWCDKQQLSVVKTANEYEKTIKKYAAFKKNGLIDGLHKIKSSFKKSYLDHVYYLDFYAIERFGKTKLGQLLLYAKQSQDKALVKRISNEIKWKIEDVIKTHKIDAVCFIPPTVKREVQFMKELERNLNLQIKTIAVVKVKTPVIVPQKTLNKLEDRIENAGKTIIINERGVYKNVLIIDDAVGSGATLNETARQIKEKHIAQQVTGLAITGSFKGFDVISEV</sequence>
<dbReference type="Gene3D" id="3.40.50.2020">
    <property type="match status" value="1"/>
</dbReference>
<evidence type="ECO:0008006" key="3">
    <source>
        <dbReference type="Google" id="ProtNLM"/>
    </source>
</evidence>
<organism evidence="1 2">
    <name type="scientific">Candidatus Wolfebacteria bacterium GW2011_GWC2_39_22</name>
    <dbReference type="NCBI Taxonomy" id="1619013"/>
    <lineage>
        <taxon>Bacteria</taxon>
        <taxon>Candidatus Wolfeibacteriota</taxon>
    </lineage>
</organism>
<evidence type="ECO:0000313" key="2">
    <source>
        <dbReference type="Proteomes" id="UP000034665"/>
    </source>
</evidence>
<dbReference type="STRING" id="1619013.UT41_C0002G0050"/>
<reference evidence="1 2" key="1">
    <citation type="journal article" date="2015" name="Nature">
        <title>rRNA introns, odd ribosomes, and small enigmatic genomes across a large radiation of phyla.</title>
        <authorList>
            <person name="Brown C.T."/>
            <person name="Hug L.A."/>
            <person name="Thomas B.C."/>
            <person name="Sharon I."/>
            <person name="Castelle C.J."/>
            <person name="Singh A."/>
            <person name="Wilkins M.J."/>
            <person name="Williams K.H."/>
            <person name="Banfield J.F."/>
        </authorList>
    </citation>
    <scope>NUCLEOTIDE SEQUENCE [LARGE SCALE GENOMIC DNA]</scope>
</reference>
<dbReference type="SUPFAM" id="SSF53271">
    <property type="entry name" value="PRTase-like"/>
    <property type="match status" value="1"/>
</dbReference>
<dbReference type="AlphaFoldDB" id="A0A0G0NHI9"/>
<dbReference type="SUPFAM" id="SSF46785">
    <property type="entry name" value="Winged helix' DNA-binding domain"/>
    <property type="match status" value="1"/>
</dbReference>
<gene>
    <name evidence="1" type="ORF">UT41_C0002G0050</name>
</gene>
<dbReference type="EMBL" id="LBWR01000002">
    <property type="protein sequence ID" value="KKR12276.1"/>
    <property type="molecule type" value="Genomic_DNA"/>
</dbReference>
<accession>A0A0G0NHI9</accession>
<dbReference type="Proteomes" id="UP000034665">
    <property type="component" value="Unassembled WGS sequence"/>
</dbReference>
<comment type="caution">
    <text evidence="1">The sequence shown here is derived from an EMBL/GenBank/DDBJ whole genome shotgun (WGS) entry which is preliminary data.</text>
</comment>
<dbReference type="InterPro" id="IPR036390">
    <property type="entry name" value="WH_DNA-bd_sf"/>
</dbReference>
<evidence type="ECO:0000313" key="1">
    <source>
        <dbReference type="EMBL" id="KKR12276.1"/>
    </source>
</evidence>